<dbReference type="PROSITE" id="PS51257">
    <property type="entry name" value="PROKAR_LIPOPROTEIN"/>
    <property type="match status" value="1"/>
</dbReference>
<protein>
    <recommendedName>
        <fullName evidence="4">Lipoprotein</fullName>
    </recommendedName>
</protein>
<proteinExistence type="predicted"/>
<evidence type="ECO:0000313" key="2">
    <source>
        <dbReference type="EMBL" id="AKM11573.1"/>
    </source>
</evidence>
<keyword evidence="1" id="KW-0732">Signal</keyword>
<keyword evidence="3" id="KW-1185">Reference proteome</keyword>
<dbReference type="Proteomes" id="UP000035287">
    <property type="component" value="Chromosome"/>
</dbReference>
<dbReference type="EMBL" id="CP011770">
    <property type="protein sequence ID" value="AKM11573.1"/>
    <property type="molecule type" value="Genomic_DNA"/>
</dbReference>
<accession>A0A0G3XM86</accession>
<gene>
    <name evidence="2" type="ORF">AB433_05560</name>
</gene>
<evidence type="ECO:0008006" key="4">
    <source>
        <dbReference type="Google" id="ProtNLM"/>
    </source>
</evidence>
<dbReference type="PATRIC" id="fig|1348774.3.peg.1168"/>
<reference evidence="2 3" key="1">
    <citation type="submission" date="2015-06" db="EMBL/GenBank/DDBJ databases">
        <authorList>
            <person name="Zeng Y."/>
            <person name="Huang Y."/>
        </authorList>
    </citation>
    <scope>NUCLEOTIDE SEQUENCE [LARGE SCALE GENOMIC DNA]</scope>
    <source>
        <strain evidence="2 3">PQ-2</strain>
    </source>
</reference>
<dbReference type="KEGG" id="cna:AB433_05560"/>
<sequence length="182" mass="19088">MRRTWLIGGAMVAASALALSACVPATPVPETMPAPTPTPVATATPAPTPMVQAPASWRDAPITPGDWSYRGDASNSRALFTAPGGQVQFTVACERGGGPMIRLWRPTASSNAPIMTITTTESVESVSASVQNGQAVANVTPRAPLLDSVIFSRGRFAVQVADTPTLYLPSWPEIARVVEDCR</sequence>
<name>A0A0G3XM86_9SPHN</name>
<dbReference type="AlphaFoldDB" id="A0A0G3XM86"/>
<organism evidence="2 3">
    <name type="scientific">Croceicoccus naphthovorans</name>
    <dbReference type="NCBI Taxonomy" id="1348774"/>
    <lineage>
        <taxon>Bacteria</taxon>
        <taxon>Pseudomonadati</taxon>
        <taxon>Pseudomonadota</taxon>
        <taxon>Alphaproteobacteria</taxon>
        <taxon>Sphingomonadales</taxon>
        <taxon>Erythrobacteraceae</taxon>
        <taxon>Croceicoccus</taxon>
    </lineage>
</organism>
<dbReference type="STRING" id="1348774.AB433_05560"/>
<feature type="signal peptide" evidence="1">
    <location>
        <begin position="1"/>
        <end position="21"/>
    </location>
</feature>
<evidence type="ECO:0000313" key="3">
    <source>
        <dbReference type="Proteomes" id="UP000035287"/>
    </source>
</evidence>
<feature type="chain" id="PRO_5002562390" description="Lipoprotein" evidence="1">
    <location>
        <begin position="22"/>
        <end position="182"/>
    </location>
</feature>
<evidence type="ECO:0000256" key="1">
    <source>
        <dbReference type="SAM" id="SignalP"/>
    </source>
</evidence>